<keyword evidence="3" id="KW-0238">DNA-binding</keyword>
<evidence type="ECO:0000313" key="9">
    <source>
        <dbReference type="Proteomes" id="UP000238479"/>
    </source>
</evidence>
<dbReference type="InterPro" id="IPR045843">
    <property type="entry name" value="IND-like"/>
</dbReference>
<evidence type="ECO:0000256" key="2">
    <source>
        <dbReference type="ARBA" id="ARBA00023015"/>
    </source>
</evidence>
<dbReference type="PROSITE" id="PS50888">
    <property type="entry name" value="BHLH"/>
    <property type="match status" value="1"/>
</dbReference>
<sequence length="435" mass="48401">MDSFGWDSSHMITNTSTLWSNHHQHDLDQESLLMSNNSSSSVFNIPIQDHQLQQVQESHKMMKSNTQSPPSNAEMAQQHWGGKNLAAEQLCQAPFMINRTYSMNSLISSAFMADDHHVETRPASTATCSIESLDCLLSATNSNTAEDTTSLNKDDAINSTIFPDCRRSNLWNFGIGSATTAVSSGETETANNTSRPNRETQSFNKRSRNNDQSDPLKFYAENYGQHFDLLQTDSSTTTTEGGGFRLISENPPKAKKLKSSSDQKSIALSTTNINFQQPTSSSLSGSSTDQEPDPEVIAQMKEMIYRAAAFRPVNLGIEMVERPKRKNVKISSDPQTVAARQRRERISERIRVLQKLVPGGSKMDTASMLDEAANYLKFLRSQVKALENLGQKIDSMSNCLPPTSFAFSFNPSFPMQTHHVPLHLNPNHNIHQPPN</sequence>
<dbReference type="GO" id="GO:0003677">
    <property type="term" value="F:DNA binding"/>
    <property type="evidence" value="ECO:0007669"/>
    <property type="project" value="UniProtKB-KW"/>
</dbReference>
<feature type="region of interest" description="Disordered" evidence="6">
    <location>
        <begin position="233"/>
        <end position="292"/>
    </location>
</feature>
<name>A0A2P6RXS0_ROSCH</name>
<feature type="compositionally biased region" description="Polar residues" evidence="6">
    <location>
        <begin position="260"/>
        <end position="279"/>
    </location>
</feature>
<dbReference type="Proteomes" id="UP000238479">
    <property type="component" value="Chromosome 2"/>
</dbReference>
<evidence type="ECO:0000313" key="8">
    <source>
        <dbReference type="EMBL" id="PRQ51210.1"/>
    </source>
</evidence>
<comment type="subcellular location">
    <subcellularLocation>
        <location evidence="1">Nucleus</location>
    </subcellularLocation>
</comment>
<evidence type="ECO:0000259" key="7">
    <source>
        <dbReference type="PROSITE" id="PS50888"/>
    </source>
</evidence>
<proteinExistence type="predicted"/>
<evidence type="ECO:0000256" key="5">
    <source>
        <dbReference type="ARBA" id="ARBA00023242"/>
    </source>
</evidence>
<organism evidence="8 9">
    <name type="scientific">Rosa chinensis</name>
    <name type="common">China rose</name>
    <dbReference type="NCBI Taxonomy" id="74649"/>
    <lineage>
        <taxon>Eukaryota</taxon>
        <taxon>Viridiplantae</taxon>
        <taxon>Streptophyta</taxon>
        <taxon>Embryophyta</taxon>
        <taxon>Tracheophyta</taxon>
        <taxon>Spermatophyta</taxon>
        <taxon>Magnoliopsida</taxon>
        <taxon>eudicotyledons</taxon>
        <taxon>Gunneridae</taxon>
        <taxon>Pentapetalae</taxon>
        <taxon>rosids</taxon>
        <taxon>fabids</taxon>
        <taxon>Rosales</taxon>
        <taxon>Rosaceae</taxon>
        <taxon>Rosoideae</taxon>
        <taxon>Rosoideae incertae sedis</taxon>
        <taxon>Rosa</taxon>
    </lineage>
</organism>
<evidence type="ECO:0000256" key="4">
    <source>
        <dbReference type="ARBA" id="ARBA00023163"/>
    </source>
</evidence>
<dbReference type="Gramene" id="PRQ51210">
    <property type="protein sequence ID" value="PRQ51210"/>
    <property type="gene ID" value="RchiOBHm_Chr2g0141851"/>
</dbReference>
<evidence type="ECO:0000256" key="3">
    <source>
        <dbReference type="ARBA" id="ARBA00023125"/>
    </source>
</evidence>
<dbReference type="AlphaFoldDB" id="A0A2P6RXS0"/>
<dbReference type="GO" id="GO:0046983">
    <property type="term" value="F:protein dimerization activity"/>
    <property type="evidence" value="ECO:0007669"/>
    <property type="project" value="InterPro"/>
</dbReference>
<dbReference type="GO" id="GO:0005634">
    <property type="term" value="C:nucleus"/>
    <property type="evidence" value="ECO:0007669"/>
    <property type="project" value="UniProtKB-SubCell"/>
</dbReference>
<accession>A0A2P6RXS0</accession>
<dbReference type="OrthoDB" id="2017571at2759"/>
<keyword evidence="2" id="KW-0805">Transcription regulation</keyword>
<keyword evidence="4" id="KW-0804">Transcription</keyword>
<dbReference type="FunFam" id="4.10.280.10:FF:000053">
    <property type="entry name" value="BHLH transcription factor"/>
    <property type="match status" value="1"/>
</dbReference>
<keyword evidence="5" id="KW-0539">Nucleus</keyword>
<dbReference type="GO" id="GO:0003700">
    <property type="term" value="F:DNA-binding transcription factor activity"/>
    <property type="evidence" value="ECO:0007669"/>
    <property type="project" value="InterPro"/>
</dbReference>
<comment type="caution">
    <text evidence="8">The sequence shown here is derived from an EMBL/GenBank/DDBJ whole genome shotgun (WGS) entry which is preliminary data.</text>
</comment>
<dbReference type="PANTHER" id="PTHR45914">
    <property type="entry name" value="TRANSCRIPTION FACTOR HEC3-RELATED"/>
    <property type="match status" value="1"/>
</dbReference>
<dbReference type="STRING" id="74649.A0A2P6RXS0"/>
<dbReference type="Pfam" id="PF00010">
    <property type="entry name" value="HLH"/>
    <property type="match status" value="1"/>
</dbReference>
<evidence type="ECO:0000256" key="6">
    <source>
        <dbReference type="SAM" id="MobiDB-lite"/>
    </source>
</evidence>
<dbReference type="InterPro" id="IPR036638">
    <property type="entry name" value="HLH_DNA-bd_sf"/>
</dbReference>
<protein>
    <submittedName>
        <fullName evidence="8">Putative transcription factor bHLH family</fullName>
    </submittedName>
</protein>
<dbReference type="SMART" id="SM00353">
    <property type="entry name" value="HLH"/>
    <property type="match status" value="1"/>
</dbReference>
<keyword evidence="9" id="KW-1185">Reference proteome</keyword>
<dbReference type="SUPFAM" id="SSF47459">
    <property type="entry name" value="HLH, helix-loop-helix DNA-binding domain"/>
    <property type="match status" value="1"/>
</dbReference>
<dbReference type="Gene3D" id="4.10.280.10">
    <property type="entry name" value="Helix-loop-helix DNA-binding domain"/>
    <property type="match status" value="1"/>
</dbReference>
<feature type="domain" description="BHLH" evidence="7">
    <location>
        <begin position="330"/>
        <end position="379"/>
    </location>
</feature>
<reference evidence="8 9" key="1">
    <citation type="journal article" date="2018" name="Nat. Genet.">
        <title>The Rosa genome provides new insights in the design of modern roses.</title>
        <authorList>
            <person name="Bendahmane M."/>
        </authorList>
    </citation>
    <scope>NUCLEOTIDE SEQUENCE [LARGE SCALE GENOMIC DNA]</scope>
    <source>
        <strain evidence="9">cv. Old Blush</strain>
    </source>
</reference>
<evidence type="ECO:0000256" key="1">
    <source>
        <dbReference type="ARBA" id="ARBA00004123"/>
    </source>
</evidence>
<feature type="compositionally biased region" description="Polar residues" evidence="6">
    <location>
        <begin position="63"/>
        <end position="75"/>
    </location>
</feature>
<gene>
    <name evidence="8" type="ORF">RchiOBHm_Chr2g0141851</name>
</gene>
<feature type="region of interest" description="Disordered" evidence="6">
    <location>
        <begin position="181"/>
        <end position="216"/>
    </location>
</feature>
<feature type="region of interest" description="Disordered" evidence="6">
    <location>
        <begin position="60"/>
        <end position="80"/>
    </location>
</feature>
<feature type="compositionally biased region" description="Polar residues" evidence="6">
    <location>
        <begin position="181"/>
        <end position="204"/>
    </location>
</feature>
<dbReference type="PANTHER" id="PTHR45914:SF12">
    <property type="entry name" value="TRANSCRIPTION FACTOR BHLH87"/>
    <property type="match status" value="1"/>
</dbReference>
<dbReference type="OMA" id="MVERPKR"/>
<dbReference type="InterPro" id="IPR011598">
    <property type="entry name" value="bHLH_dom"/>
</dbReference>
<dbReference type="EMBL" id="PDCK01000040">
    <property type="protein sequence ID" value="PRQ51210.1"/>
    <property type="molecule type" value="Genomic_DNA"/>
</dbReference>